<dbReference type="Pfam" id="PF00175">
    <property type="entry name" value="NAD_binding_1"/>
    <property type="match status" value="1"/>
</dbReference>
<feature type="domain" description="2Fe-2S ferredoxin-type" evidence="8">
    <location>
        <begin position="230"/>
        <end position="315"/>
    </location>
</feature>
<dbReference type="InterPro" id="IPR036010">
    <property type="entry name" value="2Fe-2S_ferredoxin-like_sf"/>
</dbReference>
<evidence type="ECO:0000256" key="6">
    <source>
        <dbReference type="ARBA" id="ARBA00023004"/>
    </source>
</evidence>
<proteinExistence type="predicted"/>
<evidence type="ECO:0000259" key="9">
    <source>
        <dbReference type="PROSITE" id="PS51384"/>
    </source>
</evidence>
<dbReference type="PROSITE" id="PS00197">
    <property type="entry name" value="2FE2S_FER_1"/>
    <property type="match status" value="1"/>
</dbReference>
<dbReference type="InterPro" id="IPR050415">
    <property type="entry name" value="MRET"/>
</dbReference>
<organism evidence="10 11">
    <name type="scientific">Pseudonocardia parietis</name>
    <dbReference type="NCBI Taxonomy" id="570936"/>
    <lineage>
        <taxon>Bacteria</taxon>
        <taxon>Bacillati</taxon>
        <taxon>Actinomycetota</taxon>
        <taxon>Actinomycetes</taxon>
        <taxon>Pseudonocardiales</taxon>
        <taxon>Pseudonocardiaceae</taxon>
        <taxon>Pseudonocardia</taxon>
    </lineage>
</organism>
<dbReference type="CDD" id="cd00207">
    <property type="entry name" value="fer2"/>
    <property type="match status" value="1"/>
</dbReference>
<dbReference type="SUPFAM" id="SSF54292">
    <property type="entry name" value="2Fe-2S ferredoxin-like"/>
    <property type="match status" value="1"/>
</dbReference>
<comment type="caution">
    <text evidence="10">The sequence shown here is derived from an EMBL/GenBank/DDBJ whole genome shotgun (WGS) entry which is preliminary data.</text>
</comment>
<keyword evidence="4" id="KW-0479">Metal-binding</keyword>
<gene>
    <name evidence="10" type="ORF">JOF36_002595</name>
</gene>
<keyword evidence="7" id="KW-0411">Iron-sulfur</keyword>
<comment type="cofactor">
    <cofactor evidence="1">
        <name>FAD</name>
        <dbReference type="ChEBI" id="CHEBI:57692"/>
    </cofactor>
</comment>
<evidence type="ECO:0000259" key="8">
    <source>
        <dbReference type="PROSITE" id="PS51085"/>
    </source>
</evidence>
<dbReference type="InterPro" id="IPR012675">
    <property type="entry name" value="Beta-grasp_dom_sf"/>
</dbReference>
<dbReference type="RefSeq" id="WP_210026992.1">
    <property type="nucleotide sequence ID" value="NZ_JAGINU010000001.1"/>
</dbReference>
<dbReference type="Pfam" id="PF00111">
    <property type="entry name" value="Fer2"/>
    <property type="match status" value="1"/>
</dbReference>
<dbReference type="CDD" id="cd06185">
    <property type="entry name" value="PDR_like"/>
    <property type="match status" value="1"/>
</dbReference>
<keyword evidence="6" id="KW-0408">Iron</keyword>
<keyword evidence="5" id="KW-0560">Oxidoreductase</keyword>
<dbReference type="InterPro" id="IPR006058">
    <property type="entry name" value="2Fe2S_fd_BS"/>
</dbReference>
<accession>A0ABS4VSI4</accession>
<evidence type="ECO:0000256" key="5">
    <source>
        <dbReference type="ARBA" id="ARBA00023002"/>
    </source>
</evidence>
<evidence type="ECO:0000256" key="2">
    <source>
        <dbReference type="ARBA" id="ARBA00022630"/>
    </source>
</evidence>
<evidence type="ECO:0000256" key="7">
    <source>
        <dbReference type="ARBA" id="ARBA00023014"/>
    </source>
</evidence>
<reference evidence="10 11" key="1">
    <citation type="submission" date="2021-03" db="EMBL/GenBank/DDBJ databases">
        <title>Sequencing the genomes of 1000 actinobacteria strains.</title>
        <authorList>
            <person name="Klenk H.-P."/>
        </authorList>
    </citation>
    <scope>NUCLEOTIDE SEQUENCE [LARGE SCALE GENOMIC DNA]</scope>
    <source>
        <strain evidence="10 11">DSM 45256</strain>
    </source>
</reference>
<evidence type="ECO:0000313" key="11">
    <source>
        <dbReference type="Proteomes" id="UP001519295"/>
    </source>
</evidence>
<dbReference type="InterPro" id="IPR001041">
    <property type="entry name" value="2Fe-2S_ferredoxin-type"/>
</dbReference>
<dbReference type="PROSITE" id="PS51085">
    <property type="entry name" value="2FE2S_FER_2"/>
    <property type="match status" value="1"/>
</dbReference>
<feature type="domain" description="FAD-binding FR-type" evidence="9">
    <location>
        <begin position="3"/>
        <end position="105"/>
    </location>
</feature>
<dbReference type="InterPro" id="IPR017927">
    <property type="entry name" value="FAD-bd_FR_type"/>
</dbReference>
<dbReference type="InterPro" id="IPR001433">
    <property type="entry name" value="OxRdtase_FAD/NAD-bd"/>
</dbReference>
<dbReference type="PANTHER" id="PTHR47354:SF1">
    <property type="entry name" value="CARNITINE MONOOXYGENASE REDUCTASE SUBUNIT"/>
    <property type="match status" value="1"/>
</dbReference>
<evidence type="ECO:0000313" key="10">
    <source>
        <dbReference type="EMBL" id="MBP2366899.1"/>
    </source>
</evidence>
<dbReference type="Gene3D" id="3.40.50.80">
    <property type="entry name" value="Nucleotide-binding domain of ferredoxin-NADP reductase (FNR) module"/>
    <property type="match status" value="1"/>
</dbReference>
<name>A0ABS4VSI4_9PSEU</name>
<dbReference type="PRINTS" id="PR00409">
    <property type="entry name" value="PHDIOXRDTASE"/>
</dbReference>
<dbReference type="SUPFAM" id="SSF63380">
    <property type="entry name" value="Riboflavin synthase domain-like"/>
    <property type="match status" value="1"/>
</dbReference>
<keyword evidence="2" id="KW-0285">Flavoprotein</keyword>
<dbReference type="Gene3D" id="2.40.30.10">
    <property type="entry name" value="Translation factors"/>
    <property type="match status" value="1"/>
</dbReference>
<keyword evidence="3" id="KW-0001">2Fe-2S</keyword>
<evidence type="ECO:0000256" key="1">
    <source>
        <dbReference type="ARBA" id="ARBA00001974"/>
    </source>
</evidence>
<keyword evidence="11" id="KW-1185">Reference proteome</keyword>
<evidence type="ECO:0000256" key="4">
    <source>
        <dbReference type="ARBA" id="ARBA00022723"/>
    </source>
</evidence>
<dbReference type="Proteomes" id="UP001519295">
    <property type="component" value="Unassembled WGS sequence"/>
</dbReference>
<dbReference type="Gene3D" id="3.10.20.30">
    <property type="match status" value="1"/>
</dbReference>
<dbReference type="PANTHER" id="PTHR47354">
    <property type="entry name" value="NADH OXIDOREDUCTASE HCR"/>
    <property type="match status" value="1"/>
</dbReference>
<dbReference type="EMBL" id="JAGINU010000001">
    <property type="protein sequence ID" value="MBP2366899.1"/>
    <property type="molecule type" value="Genomic_DNA"/>
</dbReference>
<sequence length="315" mass="33590">MSRNPVKLRVRAVERVADQVVAVTFESMAGLELAPWEPGAHIELVLPSGLVRHYSLCGDPAERETYRIAVLLEEAGRGGSRELHEMAEPGAVLEVRPPRNAFALEPAGGYLFLAGGIGITPLLPMLGHATRAGLPWRLVYGGRTRSHMAFVDELVRIGGDRVHVAADDAAGRPDLVAEIGELPADHVVYACGPAPMLDRVTAVAAEAGAADRLRLERFTVAAADTAGEPFEVELSRSGRTLPVGPATTILGVLRANGITAPFSCENGYCGTCEAVVLDGEPDHRDTYLTDDEKAEGFTTMVCVSRCHGPRLVLDL</sequence>
<protein>
    <submittedName>
        <fullName evidence="10">Ferredoxin-NADP reductase</fullName>
    </submittedName>
</protein>
<dbReference type="InterPro" id="IPR039261">
    <property type="entry name" value="FNR_nucleotide-bd"/>
</dbReference>
<dbReference type="InterPro" id="IPR017938">
    <property type="entry name" value="Riboflavin_synthase-like_b-brl"/>
</dbReference>
<evidence type="ECO:0000256" key="3">
    <source>
        <dbReference type="ARBA" id="ARBA00022714"/>
    </source>
</evidence>
<dbReference type="PROSITE" id="PS51384">
    <property type="entry name" value="FAD_FR"/>
    <property type="match status" value="1"/>
</dbReference>
<dbReference type="SUPFAM" id="SSF52343">
    <property type="entry name" value="Ferredoxin reductase-like, C-terminal NADP-linked domain"/>
    <property type="match status" value="1"/>
</dbReference>